<dbReference type="EMBL" id="JACBZH010000001">
    <property type="protein sequence ID" value="NYH90844.1"/>
    <property type="molecule type" value="Genomic_DNA"/>
</dbReference>
<feature type="domain" description="tRNA synthetases class I catalytic" evidence="12">
    <location>
        <begin position="19"/>
        <end position="329"/>
    </location>
</feature>
<dbReference type="PRINTS" id="PR00983">
    <property type="entry name" value="TRNASYNTHCYS"/>
</dbReference>
<feature type="region of interest" description="Disordered" evidence="11">
    <location>
        <begin position="460"/>
        <end position="479"/>
    </location>
</feature>
<comment type="subcellular location">
    <subcellularLocation>
        <location evidence="10">Cytoplasm</location>
    </subcellularLocation>
</comment>
<keyword evidence="3 10" id="KW-0479">Metal-binding</keyword>
<evidence type="ECO:0000256" key="1">
    <source>
        <dbReference type="ARBA" id="ARBA00011245"/>
    </source>
</evidence>
<dbReference type="Gene3D" id="3.40.50.620">
    <property type="entry name" value="HUPs"/>
    <property type="match status" value="1"/>
</dbReference>
<dbReference type="PANTHER" id="PTHR10890">
    <property type="entry name" value="CYSTEINYL-TRNA SYNTHETASE"/>
    <property type="match status" value="1"/>
</dbReference>
<dbReference type="GO" id="GO:0006423">
    <property type="term" value="P:cysteinyl-tRNA aminoacylation"/>
    <property type="evidence" value="ECO:0007669"/>
    <property type="project" value="UniProtKB-UniRule"/>
</dbReference>
<evidence type="ECO:0000259" key="12">
    <source>
        <dbReference type="Pfam" id="PF01406"/>
    </source>
</evidence>
<dbReference type="Gene3D" id="1.20.120.1910">
    <property type="entry name" value="Cysteine-tRNA ligase, C-terminal anti-codon recognition domain"/>
    <property type="match status" value="1"/>
</dbReference>
<evidence type="ECO:0000313" key="15">
    <source>
        <dbReference type="Proteomes" id="UP000579605"/>
    </source>
</evidence>
<evidence type="ECO:0000256" key="4">
    <source>
        <dbReference type="ARBA" id="ARBA00022741"/>
    </source>
</evidence>
<dbReference type="EC" id="6.1.1.16" evidence="10"/>
<comment type="catalytic activity">
    <reaction evidence="9 10">
        <text>tRNA(Cys) + L-cysteine + ATP = L-cysteinyl-tRNA(Cys) + AMP + diphosphate</text>
        <dbReference type="Rhea" id="RHEA:17773"/>
        <dbReference type="Rhea" id="RHEA-COMP:9661"/>
        <dbReference type="Rhea" id="RHEA-COMP:9679"/>
        <dbReference type="ChEBI" id="CHEBI:30616"/>
        <dbReference type="ChEBI" id="CHEBI:33019"/>
        <dbReference type="ChEBI" id="CHEBI:35235"/>
        <dbReference type="ChEBI" id="CHEBI:78442"/>
        <dbReference type="ChEBI" id="CHEBI:78517"/>
        <dbReference type="ChEBI" id="CHEBI:456215"/>
        <dbReference type="EC" id="6.1.1.16"/>
    </reaction>
</comment>
<comment type="cofactor">
    <cofactor evidence="10">
        <name>Zn(2+)</name>
        <dbReference type="ChEBI" id="CHEBI:29105"/>
    </cofactor>
    <text evidence="10">Binds 1 zinc ion per subunit.</text>
</comment>
<evidence type="ECO:0000256" key="8">
    <source>
        <dbReference type="ARBA" id="ARBA00023146"/>
    </source>
</evidence>
<dbReference type="GO" id="GO:0004817">
    <property type="term" value="F:cysteine-tRNA ligase activity"/>
    <property type="evidence" value="ECO:0007669"/>
    <property type="project" value="UniProtKB-UniRule"/>
</dbReference>
<dbReference type="Pfam" id="PF23493">
    <property type="entry name" value="CysS_C"/>
    <property type="match status" value="1"/>
</dbReference>
<dbReference type="GO" id="GO:0005829">
    <property type="term" value="C:cytosol"/>
    <property type="evidence" value="ECO:0007669"/>
    <property type="project" value="TreeGrafter"/>
</dbReference>
<evidence type="ECO:0000256" key="10">
    <source>
        <dbReference type="HAMAP-Rule" id="MF_00041"/>
    </source>
</evidence>
<evidence type="ECO:0000256" key="9">
    <source>
        <dbReference type="ARBA" id="ARBA00047398"/>
    </source>
</evidence>
<keyword evidence="10" id="KW-0963">Cytoplasm</keyword>
<dbReference type="NCBIfam" id="TIGR00435">
    <property type="entry name" value="cysS"/>
    <property type="match status" value="1"/>
</dbReference>
<dbReference type="GO" id="GO:0008270">
    <property type="term" value="F:zinc ion binding"/>
    <property type="evidence" value="ECO:0007669"/>
    <property type="project" value="UniProtKB-UniRule"/>
</dbReference>
<dbReference type="SUPFAM" id="SSF47323">
    <property type="entry name" value="Anticodon-binding domain of a subclass of class I aminoacyl-tRNA synthetases"/>
    <property type="match status" value="1"/>
</dbReference>
<evidence type="ECO:0000256" key="6">
    <source>
        <dbReference type="ARBA" id="ARBA00022840"/>
    </source>
</evidence>
<dbReference type="CDD" id="cd00672">
    <property type="entry name" value="CysRS_core"/>
    <property type="match status" value="1"/>
</dbReference>
<dbReference type="Pfam" id="PF01406">
    <property type="entry name" value="tRNA-synt_1e"/>
    <property type="match status" value="1"/>
</dbReference>
<reference evidence="14 15" key="1">
    <citation type="submission" date="2020-07" db="EMBL/GenBank/DDBJ databases">
        <title>Sequencing the genomes of 1000 actinobacteria strains.</title>
        <authorList>
            <person name="Klenk H.-P."/>
        </authorList>
    </citation>
    <scope>NUCLEOTIDE SEQUENCE [LARGE SCALE GENOMIC DNA]</scope>
    <source>
        <strain evidence="14 15">DSM 18448</strain>
    </source>
</reference>
<dbReference type="InterPro" id="IPR009080">
    <property type="entry name" value="tRNAsynth_Ia_anticodon-bd"/>
</dbReference>
<gene>
    <name evidence="10" type="primary">cysS</name>
    <name evidence="14" type="ORF">F4554_003482</name>
</gene>
<dbReference type="SUPFAM" id="SSF52374">
    <property type="entry name" value="Nucleotidylyl transferase"/>
    <property type="match status" value="1"/>
</dbReference>
<dbReference type="PANTHER" id="PTHR10890:SF3">
    <property type="entry name" value="CYSTEINE--TRNA LIGASE, CYTOPLASMIC"/>
    <property type="match status" value="1"/>
</dbReference>
<dbReference type="InterPro" id="IPR015803">
    <property type="entry name" value="Cys-tRNA-ligase"/>
</dbReference>
<feature type="binding site" evidence="10">
    <location>
        <position position="32"/>
    </location>
    <ligand>
        <name>Zn(2+)</name>
        <dbReference type="ChEBI" id="CHEBI:29105"/>
    </ligand>
</feature>
<keyword evidence="2 10" id="KW-0436">Ligase</keyword>
<evidence type="ECO:0000256" key="3">
    <source>
        <dbReference type="ARBA" id="ARBA00022723"/>
    </source>
</evidence>
<feature type="short sequence motif" description="'HIGH' region" evidence="10">
    <location>
        <begin position="34"/>
        <end position="44"/>
    </location>
</feature>
<dbReference type="InterPro" id="IPR014729">
    <property type="entry name" value="Rossmann-like_a/b/a_fold"/>
</dbReference>
<comment type="similarity">
    <text evidence="10">Belongs to the class-I aminoacyl-tRNA synthetase family.</text>
</comment>
<dbReference type="AlphaFoldDB" id="A0A852ZD77"/>
<comment type="subunit">
    <text evidence="1 10">Monomer.</text>
</comment>
<sequence length="479" mass="52420">MTIPALQLYDTRHRAVRPFEPSEPGRVGMYTCGPTVYRPQHLGNMRSQLTPDLLRRVLLASGREVTYVTNITDVGHLTSDADEGEDKVEAAAFEAGTSVKEITGRWTDQWVTDRRRLGCLEPDIVPRAGEHIDDQIAMVATLVDRGLTYVIEDGVYFDVTAFPRYAEFAGIALDDLAATGRVRHLADKRHPADFALWKFSPGSGKRLQEWDSPWGVGFPGWHIECSAMATRYLGEQIDIHTGGVDHVRVHHSNEIAQSECALDVHPWVAFWVHSEFLDLAGLKMSKSRGHVLVVDSLTERGIDPLAFRYFTFQAHYRQQQTFTFDAVAAAGTALRRLVHHAVVARDAVGGDAVAPAAGGRAGELRDAFWAALTDDLNSSRALSIASAVTRDPELTAFERWGLLADFDRVLGFGLATASEPDAAGEVSGDPAVAARLAERQAARAARDFATADAIRDELSAAGIEITDTPDGPRARRRSA</sequence>
<keyword evidence="8 10" id="KW-0030">Aminoacyl-tRNA synthetase</keyword>
<dbReference type="InterPro" id="IPR024909">
    <property type="entry name" value="Cys-tRNA/MSH_ligase"/>
</dbReference>
<dbReference type="RefSeq" id="WP_179788502.1">
    <property type="nucleotide sequence ID" value="NZ_BAAARR010000016.1"/>
</dbReference>
<feature type="binding site" evidence="10">
    <location>
        <position position="286"/>
    </location>
    <ligand>
        <name>ATP</name>
        <dbReference type="ChEBI" id="CHEBI:30616"/>
    </ligand>
</feature>
<evidence type="ECO:0000256" key="2">
    <source>
        <dbReference type="ARBA" id="ARBA00022598"/>
    </source>
</evidence>
<dbReference type="Proteomes" id="UP000579605">
    <property type="component" value="Unassembled WGS sequence"/>
</dbReference>
<evidence type="ECO:0000256" key="11">
    <source>
        <dbReference type="SAM" id="MobiDB-lite"/>
    </source>
</evidence>
<comment type="caution">
    <text evidence="14">The sequence shown here is derived from an EMBL/GenBank/DDBJ whole genome shotgun (WGS) entry which is preliminary data.</text>
</comment>
<evidence type="ECO:0000313" key="14">
    <source>
        <dbReference type="EMBL" id="NYH90844.1"/>
    </source>
</evidence>
<keyword evidence="7 10" id="KW-0648">Protein biosynthesis</keyword>
<feature type="binding site" evidence="10">
    <location>
        <position position="225"/>
    </location>
    <ligand>
        <name>Zn(2+)</name>
        <dbReference type="ChEBI" id="CHEBI:29105"/>
    </ligand>
</feature>
<feature type="binding site" evidence="10">
    <location>
        <position position="250"/>
    </location>
    <ligand>
        <name>Zn(2+)</name>
        <dbReference type="ChEBI" id="CHEBI:29105"/>
    </ligand>
</feature>
<keyword evidence="5 10" id="KW-0862">Zinc</keyword>
<dbReference type="HAMAP" id="MF_00041">
    <property type="entry name" value="Cys_tRNA_synth"/>
    <property type="match status" value="1"/>
</dbReference>
<evidence type="ECO:0000259" key="13">
    <source>
        <dbReference type="Pfam" id="PF23493"/>
    </source>
</evidence>
<organism evidence="14 15">
    <name type="scientific">Actinopolymorpha rutila</name>
    <dbReference type="NCBI Taxonomy" id="446787"/>
    <lineage>
        <taxon>Bacteria</taxon>
        <taxon>Bacillati</taxon>
        <taxon>Actinomycetota</taxon>
        <taxon>Actinomycetes</taxon>
        <taxon>Propionibacteriales</taxon>
        <taxon>Actinopolymorphaceae</taxon>
        <taxon>Actinopolymorpha</taxon>
    </lineage>
</organism>
<keyword evidence="6 10" id="KW-0067">ATP-binding</keyword>
<feature type="short sequence motif" description="'KMSKS' region" evidence="10">
    <location>
        <begin position="283"/>
        <end position="287"/>
    </location>
</feature>
<evidence type="ECO:0000256" key="7">
    <source>
        <dbReference type="ARBA" id="ARBA00022917"/>
    </source>
</evidence>
<feature type="binding site" evidence="10">
    <location>
        <position position="254"/>
    </location>
    <ligand>
        <name>Zn(2+)</name>
        <dbReference type="ChEBI" id="CHEBI:29105"/>
    </ligand>
</feature>
<evidence type="ECO:0000256" key="5">
    <source>
        <dbReference type="ARBA" id="ARBA00022833"/>
    </source>
</evidence>
<keyword evidence="15" id="KW-1185">Reference proteome</keyword>
<dbReference type="InterPro" id="IPR032678">
    <property type="entry name" value="tRNA-synt_1_cat_dom"/>
</dbReference>
<feature type="domain" description="Cysteinyl-tRNA ligase anticodon binding" evidence="13">
    <location>
        <begin position="430"/>
        <end position="470"/>
    </location>
</feature>
<accession>A0A852ZD77</accession>
<keyword evidence="4 10" id="KW-0547">Nucleotide-binding</keyword>
<protein>
    <recommendedName>
        <fullName evidence="10">Cysteine--tRNA ligase</fullName>
        <ecNumber evidence="10">6.1.1.16</ecNumber>
    </recommendedName>
    <alternativeName>
        <fullName evidence="10">Cysteinyl-tRNA synthetase</fullName>
        <shortName evidence="10">CysRS</shortName>
    </alternativeName>
</protein>
<name>A0A852ZD77_9ACTN</name>
<proteinExistence type="inferred from homology"/>
<dbReference type="GO" id="GO:0005524">
    <property type="term" value="F:ATP binding"/>
    <property type="evidence" value="ECO:0007669"/>
    <property type="project" value="UniProtKB-UniRule"/>
</dbReference>
<dbReference type="InterPro" id="IPR056411">
    <property type="entry name" value="CysS_C"/>
</dbReference>